<reference evidence="4" key="1">
    <citation type="submission" date="2023-07" db="EMBL/GenBank/DDBJ databases">
        <title>Genome content predicts the carbon catabolic preferences of heterotrophic bacteria.</title>
        <authorList>
            <person name="Gralka M."/>
        </authorList>
    </citation>
    <scope>NUCLEOTIDE SEQUENCE</scope>
    <source>
        <strain evidence="4">C2R13</strain>
    </source>
</reference>
<gene>
    <name evidence="4" type="ORF">Q4535_06835</name>
</gene>
<organism evidence="4 5">
    <name type="scientific">Cobetia amphilecti</name>
    <dbReference type="NCBI Taxonomy" id="1055104"/>
    <lineage>
        <taxon>Bacteria</taxon>
        <taxon>Pseudomonadati</taxon>
        <taxon>Pseudomonadota</taxon>
        <taxon>Gammaproteobacteria</taxon>
        <taxon>Oceanospirillales</taxon>
        <taxon>Halomonadaceae</taxon>
        <taxon>Cobetia</taxon>
    </lineage>
</organism>
<dbReference type="Pfam" id="PF07012">
    <property type="entry name" value="Curlin_rpt"/>
    <property type="match status" value="2"/>
</dbReference>
<feature type="signal peptide" evidence="3">
    <location>
        <begin position="1"/>
        <end position="29"/>
    </location>
</feature>
<dbReference type="Proteomes" id="UP001170481">
    <property type="component" value="Unassembled WGS sequence"/>
</dbReference>
<evidence type="ECO:0000256" key="3">
    <source>
        <dbReference type="SAM" id="SignalP"/>
    </source>
</evidence>
<proteinExistence type="inferred from homology"/>
<dbReference type="AlphaFoldDB" id="A0AAP4TWV7"/>
<evidence type="ECO:0008006" key="6">
    <source>
        <dbReference type="Google" id="ProtNLM"/>
    </source>
</evidence>
<protein>
    <recommendedName>
        <fullName evidence="6">Minor curlin subunit</fullName>
    </recommendedName>
</protein>
<dbReference type="RefSeq" id="WP_303593495.1">
    <property type="nucleotide sequence ID" value="NZ_JAUORK010000006.1"/>
</dbReference>
<evidence type="ECO:0000256" key="1">
    <source>
        <dbReference type="ARBA" id="ARBA00009766"/>
    </source>
</evidence>
<evidence type="ECO:0000313" key="4">
    <source>
        <dbReference type="EMBL" id="MDO6671835.1"/>
    </source>
</evidence>
<keyword evidence="2 3" id="KW-0732">Signal</keyword>
<sequence>MASAKHQQRRMLQACLFFSSLTLSLWVLANDLATTSELGSSHSVAVIEQSGAYNSAMIVQHGNGNASLIDQSGVLNEAGIDQYGNGNTAYTLQEGTLHEASILQHGQYHDALIIQQGVGQSASIQQTGIRGSATLLQQASSQIPASITQYSRGHMRVQVIQQ</sequence>
<evidence type="ECO:0000256" key="2">
    <source>
        <dbReference type="ARBA" id="ARBA00022729"/>
    </source>
</evidence>
<comment type="similarity">
    <text evidence="1">Belongs to the CsgA/CsgB family.</text>
</comment>
<name>A0AAP4TWV7_9GAMM</name>
<dbReference type="EMBL" id="JAUORK010000006">
    <property type="protein sequence ID" value="MDO6671835.1"/>
    <property type="molecule type" value="Genomic_DNA"/>
</dbReference>
<feature type="chain" id="PRO_5043014770" description="Minor curlin subunit" evidence="3">
    <location>
        <begin position="30"/>
        <end position="162"/>
    </location>
</feature>
<evidence type="ECO:0000313" key="5">
    <source>
        <dbReference type="Proteomes" id="UP001170481"/>
    </source>
</evidence>
<comment type="caution">
    <text evidence="4">The sequence shown here is derived from an EMBL/GenBank/DDBJ whole genome shotgun (WGS) entry which is preliminary data.</text>
</comment>
<dbReference type="GO" id="GO:0009289">
    <property type="term" value="C:pilus"/>
    <property type="evidence" value="ECO:0007669"/>
    <property type="project" value="InterPro"/>
</dbReference>
<accession>A0AAP4TWV7</accession>
<dbReference type="GO" id="GO:0007155">
    <property type="term" value="P:cell adhesion"/>
    <property type="evidence" value="ECO:0007669"/>
    <property type="project" value="InterPro"/>
</dbReference>
<dbReference type="InterPro" id="IPR009742">
    <property type="entry name" value="Curlin_rpt"/>
</dbReference>